<organism evidence="2 3">
    <name type="scientific">Adhaeribacter radiodurans</name>
    <dbReference type="NCBI Taxonomy" id="2745197"/>
    <lineage>
        <taxon>Bacteria</taxon>
        <taxon>Pseudomonadati</taxon>
        <taxon>Bacteroidota</taxon>
        <taxon>Cytophagia</taxon>
        <taxon>Cytophagales</taxon>
        <taxon>Hymenobacteraceae</taxon>
        <taxon>Adhaeribacter</taxon>
    </lineage>
</organism>
<feature type="domain" description="Peptidase M6-like" evidence="1">
    <location>
        <begin position="74"/>
        <end position="269"/>
    </location>
</feature>
<dbReference type="AlphaFoldDB" id="A0A7L7LFN9"/>
<reference evidence="2 3" key="1">
    <citation type="submission" date="2020-08" db="EMBL/GenBank/DDBJ databases">
        <title>Adhaeribacter dokdonensis sp. nov., isolated from the rhizosphere of Elymus tsukushiensis, a plant native to the Dokdo Islands, Republic of Korea.</title>
        <authorList>
            <person name="Ghim S.Y."/>
        </authorList>
    </citation>
    <scope>NUCLEOTIDE SEQUENCE [LARGE SCALE GENOMIC DNA]</scope>
    <source>
        <strain evidence="2 3">KUDC8001</strain>
    </source>
</reference>
<evidence type="ECO:0000259" key="1">
    <source>
        <dbReference type="Pfam" id="PF05547"/>
    </source>
</evidence>
<dbReference type="PANTHER" id="PTHR41775">
    <property type="entry name" value="SECRETED PROTEIN-RELATED"/>
    <property type="match status" value="1"/>
</dbReference>
<dbReference type="GO" id="GO:0008237">
    <property type="term" value="F:metallopeptidase activity"/>
    <property type="evidence" value="ECO:0007669"/>
    <property type="project" value="UniProtKB-KW"/>
</dbReference>
<dbReference type="EMBL" id="CP055153">
    <property type="protein sequence ID" value="QMU31658.1"/>
    <property type="molecule type" value="Genomic_DNA"/>
</dbReference>
<keyword evidence="3" id="KW-1185">Reference proteome</keyword>
<dbReference type="InterPro" id="IPR008757">
    <property type="entry name" value="Peptidase_M6-like_domain"/>
</dbReference>
<evidence type="ECO:0000313" key="2">
    <source>
        <dbReference type="EMBL" id="QMU31658.1"/>
    </source>
</evidence>
<sequence length="446" mass="49475">MPKNLTFDEFFKVWSASRRSENYVGLDDGKTTSASKKELQLIERPTKALEGIINTIVLLVDFEDRPHSPNKPVSYYKEMLFGDLDVFPTGSMAEYYRRISNYSADENKGIDIKGEVHGWIRLPHLSSYYTNDSSGMGDYPNNAQGMAEDAVRVALAQGVDFTGFDALDEGMVTALFIIHAGRGAEETGDTEDFWSLKWVVPKAIKVGENLKVRTFLTVPEDCQMGVCAHEWGHLAARWADFYDTGQSQASRSNGLGSYCLMASGSWNNSGITPSLPNGMLRMFHNWIAPMEVTDSQNDIVLKPASEGGSIVMIKNPSIMTNPAEYVFVEYRRRSKQDTFLPDEGLAIYTVDETIDNVNDENNLAVEIIQADNRRDLAKIFGQGNRGDGDDLYPSVINGVENRSLGENTQPPLNLNGKWTGITINVKGNPGDPEMRIDVTITPEVVA</sequence>
<dbReference type="GO" id="GO:0006508">
    <property type="term" value="P:proteolysis"/>
    <property type="evidence" value="ECO:0007669"/>
    <property type="project" value="UniProtKB-KW"/>
</dbReference>
<dbReference type="KEGG" id="add:HUW48_21965"/>
<gene>
    <name evidence="2" type="ORF">HUW48_21965</name>
</gene>
<name>A0A7L7LFN9_9BACT</name>
<keyword evidence="2" id="KW-0482">Metalloprotease</keyword>
<keyword evidence="2" id="KW-0645">Protease</keyword>
<dbReference type="Proteomes" id="UP000514509">
    <property type="component" value="Chromosome"/>
</dbReference>
<evidence type="ECO:0000313" key="3">
    <source>
        <dbReference type="Proteomes" id="UP000514509"/>
    </source>
</evidence>
<dbReference type="NCBIfam" id="TIGR03296">
    <property type="entry name" value="M6dom_TIGR03296"/>
    <property type="match status" value="1"/>
</dbReference>
<accession>A0A7L7LFN9</accession>
<proteinExistence type="predicted"/>
<protein>
    <submittedName>
        <fullName evidence="2">M6 family metalloprotease domain-containing protein</fullName>
    </submittedName>
</protein>
<dbReference type="PANTHER" id="PTHR41775:SF1">
    <property type="entry name" value="PEPTIDASE M6-LIKE DOMAIN-CONTAINING PROTEIN"/>
    <property type="match status" value="1"/>
</dbReference>
<keyword evidence="2" id="KW-0378">Hydrolase</keyword>
<dbReference type="Pfam" id="PF05547">
    <property type="entry name" value="Peptidase_M6"/>
    <property type="match status" value="1"/>
</dbReference>